<dbReference type="PANTHER" id="PTHR36933:SF1">
    <property type="entry name" value="SLL0788 PROTEIN"/>
    <property type="match status" value="1"/>
</dbReference>
<dbReference type="InterPro" id="IPR005183">
    <property type="entry name" value="DUF305_CopM-like"/>
</dbReference>
<accession>A0A3N4YM96</accession>
<keyword evidence="5" id="KW-1185">Reference proteome</keyword>
<dbReference type="EMBL" id="RKQZ01000001">
    <property type="protein sequence ID" value="RPF21783.1"/>
    <property type="molecule type" value="Genomic_DNA"/>
</dbReference>
<sequence>MNHTLRRTLSVTAALVAGLSLAACSGTEGTGDAAPGEQAGTEHAEMEQAEHHNEADTEFAQMMIVHHQGAVEMSELALEKSESPAVQGLANRIAAAQQPEIDRMTDWLDEWGEESDPAAMDMESMDHEGMDMSGDGMEGMDHGDVDTEPVSQDEAMATLETLDGADFDRQFLHFMIAHHQGALTMSQNQTSEGVNEDALALAADIAEAQAAEIAEMEELAAQVAG</sequence>
<comment type="caution">
    <text evidence="4">The sequence shown here is derived from an EMBL/GenBank/DDBJ whole genome shotgun (WGS) entry which is preliminary data.</text>
</comment>
<dbReference type="PROSITE" id="PS51257">
    <property type="entry name" value="PROKAR_LIPOPROTEIN"/>
    <property type="match status" value="1"/>
</dbReference>
<protein>
    <submittedName>
        <fullName evidence="4">Uncharacterized protein (DUF305 family)</fullName>
    </submittedName>
</protein>
<gene>
    <name evidence="4" type="ORF">EDD34_2418</name>
</gene>
<dbReference type="Proteomes" id="UP000280501">
    <property type="component" value="Unassembled WGS sequence"/>
</dbReference>
<dbReference type="Pfam" id="PF03713">
    <property type="entry name" value="DUF305"/>
    <property type="match status" value="1"/>
</dbReference>
<feature type="domain" description="DUF305" evidence="3">
    <location>
        <begin position="56"/>
        <end position="219"/>
    </location>
</feature>
<feature type="region of interest" description="Disordered" evidence="1">
    <location>
        <begin position="27"/>
        <end position="53"/>
    </location>
</feature>
<evidence type="ECO:0000313" key="4">
    <source>
        <dbReference type="EMBL" id="RPF21783.1"/>
    </source>
</evidence>
<feature type="signal peptide" evidence="2">
    <location>
        <begin position="1"/>
        <end position="22"/>
    </location>
</feature>
<reference evidence="4 5" key="1">
    <citation type="submission" date="2018-11" db="EMBL/GenBank/DDBJ databases">
        <title>Sequencing the genomes of 1000 actinobacteria strains.</title>
        <authorList>
            <person name="Klenk H.-P."/>
        </authorList>
    </citation>
    <scope>NUCLEOTIDE SEQUENCE [LARGE SCALE GENOMIC DNA]</scope>
    <source>
        <strain evidence="4 5">DSM 15700</strain>
    </source>
</reference>
<evidence type="ECO:0000313" key="5">
    <source>
        <dbReference type="Proteomes" id="UP000280501"/>
    </source>
</evidence>
<dbReference type="InterPro" id="IPR012347">
    <property type="entry name" value="Ferritin-like"/>
</dbReference>
<dbReference type="PANTHER" id="PTHR36933">
    <property type="entry name" value="SLL0788 PROTEIN"/>
    <property type="match status" value="1"/>
</dbReference>
<proteinExistence type="predicted"/>
<name>A0A3N4YM96_9MICO</name>
<feature type="chain" id="PRO_5039399632" evidence="2">
    <location>
        <begin position="23"/>
        <end position="225"/>
    </location>
</feature>
<organism evidence="4 5">
    <name type="scientific">Myceligenerans xiligouense</name>
    <dbReference type="NCBI Taxonomy" id="253184"/>
    <lineage>
        <taxon>Bacteria</taxon>
        <taxon>Bacillati</taxon>
        <taxon>Actinomycetota</taxon>
        <taxon>Actinomycetes</taxon>
        <taxon>Micrococcales</taxon>
        <taxon>Promicromonosporaceae</taxon>
        <taxon>Myceligenerans</taxon>
    </lineage>
</organism>
<evidence type="ECO:0000256" key="1">
    <source>
        <dbReference type="SAM" id="MobiDB-lite"/>
    </source>
</evidence>
<evidence type="ECO:0000256" key="2">
    <source>
        <dbReference type="SAM" id="SignalP"/>
    </source>
</evidence>
<feature type="compositionally biased region" description="Basic and acidic residues" evidence="1">
    <location>
        <begin position="40"/>
        <end position="53"/>
    </location>
</feature>
<dbReference type="RefSeq" id="WP_246012354.1">
    <property type="nucleotide sequence ID" value="NZ_RKQZ01000001.1"/>
</dbReference>
<dbReference type="Gene3D" id="1.20.1260.10">
    <property type="match status" value="1"/>
</dbReference>
<dbReference type="AlphaFoldDB" id="A0A3N4YM96"/>
<keyword evidence="2" id="KW-0732">Signal</keyword>
<evidence type="ECO:0000259" key="3">
    <source>
        <dbReference type="Pfam" id="PF03713"/>
    </source>
</evidence>